<accession>A0A8H7M1L1</accession>
<sequence length="735" mass="82940">MRDPRSSATNNKLASWANAWLHFVLLHDSDSAELQWGTGRSKGLTAACYFLWMIGAACDWYLKRKIGEDPEEASRKGTFIPIKSRWDTLKEKLFANANSSRAENSLLFSSKSHVSPTLPKFHQDSKAPPVFRPRVPGHLPRPYDSDSDSIWLKEEKQWKILMKGNGLRLRTIPMQLLSIQTVFSMDKDAERSPELNLGPHRIEPSKDNDDNWRPVFLKRSDSIKSTSLEVAEVESRDVTTMAPAALHSYDIPGHPISDRHGSNSTAPLYALLRTIIHAWLMHKDKHIRKYGERGMNNCAAGVLSENRSYPTQISAMDKQNLERKIVGEGSGMSSPEGCFTLRVCRGGTGVCPCRVYRMYITRARMGGYTFLSTTSYTRLHRGDEGGLVPLRAYACALPSNTYASRNPQKFRSHEPNKRQPVGPRIDQKSASTRIRRGPQPTIASDARYEANEAQAPPVPHSRPSTFRTLNLHDPQAENDQIPRQRQYRHHHHDKPVAEPKQPRPRHQPIVPKPNKLSHPAKFALPSPPANGPNTATPRLPHDPSPNKTTSPDNHAAVPNRAAIARNGRSKRPEPTLGTRTSPRPRPVSTERNSRQNKWRARGKNGSHLEEPLLALEWAERMETEGKIDTWDALVKELGLRWPALDKVEKQKERTERWYQHVINKEKLGTKTGGIGGGAEPYYVVWAREHMALAAEMGAGKTGEEKFMVEWTWHQSPPKHNQGTAAKRVEQVQNNC</sequence>
<evidence type="ECO:0000313" key="3">
    <source>
        <dbReference type="Proteomes" id="UP000614334"/>
    </source>
</evidence>
<organism evidence="2 3">
    <name type="scientific">Rhizoctonia solani</name>
    <dbReference type="NCBI Taxonomy" id="456999"/>
    <lineage>
        <taxon>Eukaryota</taxon>
        <taxon>Fungi</taxon>
        <taxon>Dikarya</taxon>
        <taxon>Basidiomycota</taxon>
        <taxon>Agaricomycotina</taxon>
        <taxon>Agaricomycetes</taxon>
        <taxon>Cantharellales</taxon>
        <taxon>Ceratobasidiaceae</taxon>
        <taxon>Rhizoctonia</taxon>
    </lineage>
</organism>
<dbReference type="Proteomes" id="UP000614334">
    <property type="component" value="Unassembled WGS sequence"/>
</dbReference>
<name>A0A8H7M1L1_9AGAM</name>
<evidence type="ECO:0000313" key="2">
    <source>
        <dbReference type="EMBL" id="KAF8755270.1"/>
    </source>
</evidence>
<protein>
    <submittedName>
        <fullName evidence="2">Uncharacterized protein</fullName>
    </submittedName>
</protein>
<dbReference type="AlphaFoldDB" id="A0A8H7M1L1"/>
<evidence type="ECO:0000256" key="1">
    <source>
        <dbReference type="SAM" id="MobiDB-lite"/>
    </source>
</evidence>
<reference evidence="2" key="1">
    <citation type="submission" date="2020-09" db="EMBL/GenBank/DDBJ databases">
        <title>Comparative genome analyses of four rice-infecting Rhizoctonia solani isolates reveal extensive enrichment of homogalacturonan modification genes.</title>
        <authorList>
            <person name="Lee D.-Y."/>
            <person name="Jeon J."/>
            <person name="Kim K.-T."/>
            <person name="Cheong K."/>
            <person name="Song H."/>
            <person name="Choi G."/>
            <person name="Ko J."/>
            <person name="Opiyo S.O."/>
            <person name="Zuo S."/>
            <person name="Madhav S."/>
            <person name="Lee Y.-H."/>
            <person name="Wang G.-L."/>
        </authorList>
    </citation>
    <scope>NUCLEOTIDE SEQUENCE</scope>
    <source>
        <strain evidence="2">AG1-IA B2</strain>
    </source>
</reference>
<gene>
    <name evidence="2" type="ORF">RHS01_05780</name>
</gene>
<feature type="compositionally biased region" description="Basic residues" evidence="1">
    <location>
        <begin position="594"/>
        <end position="604"/>
    </location>
</feature>
<feature type="region of interest" description="Disordered" evidence="1">
    <location>
        <begin position="118"/>
        <end position="138"/>
    </location>
</feature>
<dbReference type="EMBL" id="JACYCF010000009">
    <property type="protein sequence ID" value="KAF8755270.1"/>
    <property type="molecule type" value="Genomic_DNA"/>
</dbReference>
<comment type="caution">
    <text evidence="2">The sequence shown here is derived from an EMBL/GenBank/DDBJ whole genome shotgun (WGS) entry which is preliminary data.</text>
</comment>
<proteinExistence type="predicted"/>
<feature type="region of interest" description="Disordered" evidence="1">
    <location>
        <begin position="403"/>
        <end position="605"/>
    </location>
</feature>